<dbReference type="KEGG" id="doe:DENOEST_0116"/>
<keyword evidence="3" id="KW-1185">Reference proteome</keyword>
<gene>
    <name evidence="2" type="ORF">DENOEST_0116</name>
</gene>
<dbReference type="AlphaFoldDB" id="A0A6S6Y3T3"/>
<organism evidence="2 3">
    <name type="scientific">Denitratisoma oestradiolicum</name>
    <dbReference type="NCBI Taxonomy" id="311182"/>
    <lineage>
        <taxon>Bacteria</taxon>
        <taxon>Pseudomonadati</taxon>
        <taxon>Pseudomonadota</taxon>
        <taxon>Betaproteobacteria</taxon>
        <taxon>Nitrosomonadales</taxon>
        <taxon>Sterolibacteriaceae</taxon>
        <taxon>Denitratisoma</taxon>
    </lineage>
</organism>
<dbReference type="EMBL" id="LR778301">
    <property type="protein sequence ID" value="CAB1367288.1"/>
    <property type="molecule type" value="Genomic_DNA"/>
</dbReference>
<reference evidence="2 3" key="1">
    <citation type="submission" date="2020-03" db="EMBL/GenBank/DDBJ databases">
        <authorList>
            <consortium name="Genoscope - CEA"/>
            <person name="William W."/>
        </authorList>
    </citation>
    <scope>NUCLEOTIDE SEQUENCE [LARGE SCALE GENOMIC DNA]</scope>
    <source>
        <strain evidence="3">DSM 16959</strain>
    </source>
</reference>
<evidence type="ECO:0000313" key="2">
    <source>
        <dbReference type="EMBL" id="CAB1367288.1"/>
    </source>
</evidence>
<evidence type="ECO:0000256" key="1">
    <source>
        <dbReference type="SAM" id="MobiDB-lite"/>
    </source>
</evidence>
<protein>
    <submittedName>
        <fullName evidence="2">Uncharacterized protein</fullName>
    </submittedName>
</protein>
<feature type="compositionally biased region" description="Polar residues" evidence="1">
    <location>
        <begin position="7"/>
        <end position="29"/>
    </location>
</feature>
<accession>A0A6S6Y3T3</accession>
<evidence type="ECO:0000313" key="3">
    <source>
        <dbReference type="Proteomes" id="UP000515733"/>
    </source>
</evidence>
<feature type="region of interest" description="Disordered" evidence="1">
    <location>
        <begin position="1"/>
        <end position="37"/>
    </location>
</feature>
<proteinExistence type="predicted"/>
<name>A0A6S6Y3T3_9PROT</name>
<sequence>MPKTKDSSLITSSVLQAASSQTPSSSGQNRRSRQTSEAVKISNEANFGTVIPANAGIQFFYLIDFTGGWRAVWIPAFAGMTELKRGS</sequence>
<dbReference type="Proteomes" id="UP000515733">
    <property type="component" value="Chromosome"/>
</dbReference>